<gene>
    <name evidence="15" type="primary">ENA2_1</name>
    <name evidence="15" type="ORF">CU097_009993</name>
</gene>
<keyword evidence="4" id="KW-0479">Metal-binding</keyword>
<dbReference type="Gene3D" id="2.70.150.10">
    <property type="entry name" value="Calcium-transporting ATPase, cytoplasmic transduction domain A"/>
    <property type="match status" value="1"/>
</dbReference>
<keyword evidence="9 13" id="KW-0472">Membrane</keyword>
<dbReference type="SUPFAM" id="SSF81653">
    <property type="entry name" value="Calcium ATPase, transduction domain A"/>
    <property type="match status" value="1"/>
</dbReference>
<comment type="caution">
    <text evidence="15">The sequence shown here is derived from an EMBL/GenBank/DDBJ whole genome shotgun (WGS) entry which is preliminary data.</text>
</comment>
<keyword evidence="8 13" id="KW-1133">Transmembrane helix</keyword>
<dbReference type="GO" id="GO:0005886">
    <property type="term" value="C:plasma membrane"/>
    <property type="evidence" value="ECO:0007669"/>
    <property type="project" value="UniProtKB-SubCell"/>
</dbReference>
<feature type="transmembrane region" description="Helical" evidence="13">
    <location>
        <begin position="1031"/>
        <end position="1049"/>
    </location>
</feature>
<dbReference type="Proteomes" id="UP000252139">
    <property type="component" value="Unassembled WGS sequence"/>
</dbReference>
<dbReference type="STRING" id="86630.A0A367JRR0"/>
<dbReference type="Pfam" id="PF00122">
    <property type="entry name" value="E1-E2_ATPase"/>
    <property type="match status" value="1"/>
</dbReference>
<comment type="similarity">
    <text evidence="10">Belongs to the cation transport ATPase (P-type) (TC 3.A.3) family.</text>
</comment>
<comment type="subcellular location">
    <subcellularLocation>
        <location evidence="1">Cell membrane</location>
        <topology evidence="1">Multi-pass membrane protein</topology>
    </subcellularLocation>
</comment>
<dbReference type="InterPro" id="IPR050510">
    <property type="entry name" value="Cation_transp_ATPase_P-type"/>
</dbReference>
<feature type="region of interest" description="Disordered" evidence="12">
    <location>
        <begin position="192"/>
        <end position="211"/>
    </location>
</feature>
<dbReference type="GO" id="GO:0005384">
    <property type="term" value="F:manganese ion transmembrane transporter activity"/>
    <property type="evidence" value="ECO:0007669"/>
    <property type="project" value="UniProtKB-ARBA"/>
</dbReference>
<dbReference type="PROSITE" id="PS00154">
    <property type="entry name" value="ATPASE_E1_E2"/>
    <property type="match status" value="1"/>
</dbReference>
<evidence type="ECO:0000256" key="12">
    <source>
        <dbReference type="SAM" id="MobiDB-lite"/>
    </source>
</evidence>
<dbReference type="FunFam" id="3.40.50.1000:FF:000001">
    <property type="entry name" value="Phospholipid-transporting ATPase IC"/>
    <property type="match status" value="1"/>
</dbReference>
<reference evidence="15 16" key="1">
    <citation type="journal article" date="2018" name="G3 (Bethesda)">
        <title>Phylogenetic and Phylogenomic Definition of Rhizopus Species.</title>
        <authorList>
            <person name="Gryganskyi A.P."/>
            <person name="Golan J."/>
            <person name="Dolatabadi S."/>
            <person name="Mondo S."/>
            <person name="Robb S."/>
            <person name="Idnurm A."/>
            <person name="Muszewska A."/>
            <person name="Steczkiewicz K."/>
            <person name="Masonjones S."/>
            <person name="Liao H.L."/>
            <person name="Gajdeczka M.T."/>
            <person name="Anike F."/>
            <person name="Vuek A."/>
            <person name="Anishchenko I.M."/>
            <person name="Voigt K."/>
            <person name="de Hoog G.S."/>
            <person name="Smith M.E."/>
            <person name="Heitman J."/>
            <person name="Vilgalys R."/>
            <person name="Stajich J.E."/>
        </authorList>
    </citation>
    <scope>NUCLEOTIDE SEQUENCE [LARGE SCALE GENOMIC DNA]</scope>
    <source>
        <strain evidence="15 16">CBS 357.93</strain>
    </source>
</reference>
<evidence type="ECO:0000256" key="7">
    <source>
        <dbReference type="ARBA" id="ARBA00022967"/>
    </source>
</evidence>
<feature type="domain" description="Cation-transporting P-type ATPase N-terminal" evidence="14">
    <location>
        <begin position="223"/>
        <end position="298"/>
    </location>
</feature>
<evidence type="ECO:0000256" key="13">
    <source>
        <dbReference type="SAM" id="Phobius"/>
    </source>
</evidence>
<dbReference type="InterPro" id="IPR004014">
    <property type="entry name" value="ATPase_P-typ_cation-transptr_N"/>
</dbReference>
<keyword evidence="16" id="KW-1185">Reference proteome</keyword>
<dbReference type="OrthoDB" id="116380at2759"/>
<dbReference type="Gene3D" id="1.20.1110.10">
    <property type="entry name" value="Calcium-transporting ATPase, transmembrane domain"/>
    <property type="match status" value="1"/>
</dbReference>
<dbReference type="GO" id="GO:1902600">
    <property type="term" value="P:proton transmembrane transport"/>
    <property type="evidence" value="ECO:0007669"/>
    <property type="project" value="TreeGrafter"/>
</dbReference>
<evidence type="ECO:0000256" key="5">
    <source>
        <dbReference type="ARBA" id="ARBA00022741"/>
    </source>
</evidence>
<dbReference type="InterPro" id="IPR023299">
    <property type="entry name" value="ATPase_P-typ_cyto_dom_N"/>
</dbReference>
<dbReference type="SUPFAM" id="SSF56784">
    <property type="entry name" value="HAD-like"/>
    <property type="match status" value="1"/>
</dbReference>
<name>A0A367JRR0_RHIAZ</name>
<dbReference type="GO" id="GO:1990573">
    <property type="term" value="P:potassium ion import across plasma membrane"/>
    <property type="evidence" value="ECO:0007669"/>
    <property type="project" value="TreeGrafter"/>
</dbReference>
<dbReference type="SFLD" id="SFLDS00003">
    <property type="entry name" value="Haloacid_Dehalogenase"/>
    <property type="match status" value="1"/>
</dbReference>
<evidence type="ECO:0000256" key="2">
    <source>
        <dbReference type="ARBA" id="ARBA00022475"/>
    </source>
</evidence>
<dbReference type="FunFam" id="2.70.150.10:FF:000016">
    <property type="entry name" value="Calcium-transporting P-type ATPase putative"/>
    <property type="match status" value="1"/>
</dbReference>
<keyword evidence="5" id="KW-0547">Nucleotide-binding</keyword>
<evidence type="ECO:0000259" key="14">
    <source>
        <dbReference type="SMART" id="SM00831"/>
    </source>
</evidence>
<feature type="region of interest" description="Disordered" evidence="12">
    <location>
        <begin position="805"/>
        <end position="826"/>
    </location>
</feature>
<accession>A0A367JRR0</accession>
<dbReference type="EMBL" id="PJQL01000801">
    <property type="protein sequence ID" value="RCH92633.1"/>
    <property type="molecule type" value="Genomic_DNA"/>
</dbReference>
<protein>
    <recommendedName>
        <fullName evidence="11">Sodium/potassium exporting P-type ATPase 1</fullName>
    </recommendedName>
</protein>
<dbReference type="GO" id="GO:0005391">
    <property type="term" value="F:P-type sodium:potassium-exchanging transporter activity"/>
    <property type="evidence" value="ECO:0007669"/>
    <property type="project" value="TreeGrafter"/>
</dbReference>
<evidence type="ECO:0000256" key="1">
    <source>
        <dbReference type="ARBA" id="ARBA00004651"/>
    </source>
</evidence>
<evidence type="ECO:0000313" key="15">
    <source>
        <dbReference type="EMBL" id="RCH92633.1"/>
    </source>
</evidence>
<feature type="transmembrane region" description="Helical" evidence="13">
    <location>
        <begin position="1103"/>
        <end position="1123"/>
    </location>
</feature>
<feature type="transmembrane region" description="Helical" evidence="13">
    <location>
        <begin position="467"/>
        <end position="489"/>
    </location>
</feature>
<dbReference type="GO" id="GO:0030007">
    <property type="term" value="P:intracellular potassium ion homeostasis"/>
    <property type="evidence" value="ECO:0007669"/>
    <property type="project" value="TreeGrafter"/>
</dbReference>
<dbReference type="InterPro" id="IPR008250">
    <property type="entry name" value="ATPase_P-typ_transduc_dom_A_sf"/>
</dbReference>
<evidence type="ECO:0000256" key="9">
    <source>
        <dbReference type="ARBA" id="ARBA00023136"/>
    </source>
</evidence>
<dbReference type="SFLD" id="SFLDG00002">
    <property type="entry name" value="C1.7:_P-type_atpase_like"/>
    <property type="match status" value="1"/>
</dbReference>
<dbReference type="InterPro" id="IPR044492">
    <property type="entry name" value="P_typ_ATPase_HD_dom"/>
</dbReference>
<dbReference type="Pfam" id="PF08282">
    <property type="entry name" value="Hydrolase_3"/>
    <property type="match status" value="1"/>
</dbReference>
<feature type="transmembrane region" description="Helical" evidence="13">
    <location>
        <begin position="1174"/>
        <end position="1193"/>
    </location>
</feature>
<evidence type="ECO:0000256" key="8">
    <source>
        <dbReference type="ARBA" id="ARBA00022989"/>
    </source>
</evidence>
<dbReference type="Pfam" id="PF13246">
    <property type="entry name" value="Cation_ATPase"/>
    <property type="match status" value="1"/>
</dbReference>
<feature type="transmembrane region" description="Helical" evidence="13">
    <location>
        <begin position="1144"/>
        <end position="1162"/>
    </location>
</feature>
<dbReference type="PRINTS" id="PR00119">
    <property type="entry name" value="CATATPASE"/>
</dbReference>
<dbReference type="SMART" id="SM00831">
    <property type="entry name" value="Cation_ATPase_N"/>
    <property type="match status" value="1"/>
</dbReference>
<feature type="transmembrane region" description="Helical" evidence="13">
    <location>
        <begin position="1070"/>
        <end position="1097"/>
    </location>
</feature>
<evidence type="ECO:0000256" key="6">
    <source>
        <dbReference type="ARBA" id="ARBA00022840"/>
    </source>
</evidence>
<keyword evidence="2" id="KW-1003">Cell membrane</keyword>
<dbReference type="PANTHER" id="PTHR43294:SF20">
    <property type="entry name" value="P-TYPE ATPASE"/>
    <property type="match status" value="1"/>
</dbReference>
<keyword evidence="3 13" id="KW-0812">Transmembrane</keyword>
<dbReference type="NCBIfam" id="TIGR01494">
    <property type="entry name" value="ATPase_P-type"/>
    <property type="match status" value="2"/>
</dbReference>
<dbReference type="GO" id="GO:0036376">
    <property type="term" value="P:sodium ion export across plasma membrane"/>
    <property type="evidence" value="ECO:0007669"/>
    <property type="project" value="TreeGrafter"/>
</dbReference>
<evidence type="ECO:0000256" key="10">
    <source>
        <dbReference type="ARBA" id="ARBA00038148"/>
    </source>
</evidence>
<dbReference type="InterPro" id="IPR006068">
    <property type="entry name" value="ATPase_P-typ_cation-transptr_C"/>
</dbReference>
<dbReference type="SUPFAM" id="SSF81660">
    <property type="entry name" value="Metal cation-transporting ATPase, ATP-binding domain N"/>
    <property type="match status" value="1"/>
</dbReference>
<sequence length="1207" mass="134344">MELKQPIENIQHAVIDIFSINDGKLSVEQQIEVYVNDLFNVKENKSISLDEILDGLRYVMDHRIKGGHQPHLDLNLMKRLSEGLFLNMGHTEGHLLRKRSTDAADAAFFLFGDFLEEVEEFRTIISEMDISDLRRQLKVHYRCQPYSTKEQKRGAIAMIMLLTRHFPNQFGDWRDLIKESEQSDMEKLLNSSLSAEVDREEKSKMPRAPQVPQLKLLPPPQALYFDRSVDKLMAMFSQTDKENGLSESIVPALREQYGLNQLPKPPRPNPFKMLWEQLTDFMVLILIAAAIVEAAEKEFDSMIVLLIVVVLNTVIGFSQEWKASKTLNALMNLSVPQAKVIRDGQQKYVESEELVPGDLVILEEGDAVPADIRLIEVSQLSVVEGILTGESVPVQKNTNAIKAKTRKIPLADCKGNVFMSTTVARGRAKGVAVRTGTKTEIGKISTAIQKDAKKKVKTPIQKKLTKLGHYLVGLAILLCALVVIIGVAWKKNVKDMINIGLSLAVSVIPEGLVAVTTVTMALGVRRMAANKCIVRTLPAVESLGSITVICSDKTGTLTEGKMGTSELWTADNSLYKFTDSTSLNPNDGEIILEPHELRRRMIHTRHTVSPNPNQYHSPNNYAAMKPKSIDTDQPENYSCQFYYALMIAGLCNNSSIRKDEETGELKTIGDPTEVALTVATQKARLSRDYWVDQLGFTKMFERAFDSERKLMSTIYSQSRNDTYNAVVGNDEMIMVCKGAPEELLRKCTRYMSNETQKNIHERSCLEMTDEFASQVQDENVRMASQGLRVLGLAYKVIPTQDIPKDEQEVTEALSSSSSSSSSQNNHLAESDLTFVGLVGLIDPPKRGVKEAVATCQEAGIHVVMITGDHIETATAIATQLGIVKPNIPGMNRAILGRELDLLSDDAIIALDPFPSVFARVSPDNKLSIVRALQKRGELVAMTGDGVNDAPAIKRADVGVAMGQAGTEITKQAADIVLVDDNFTTIVDAIEEGRHVFDNILKFIVYLLSCNGAEIFLMLICTIANIEVPLTVMMILWANIIADIPPAMALGVEPNEKDLMRRPPRNPKMGVLTLVTWLMIFTNSMLIALFSLGAYLISLDVLKMPVPVAQSMAFTTLTTLQLTHSFNVRSVHQSIFKTGITRNRWMIFAFLISFGLMIIGIYAPGISHWLQLTSIGWQSWVMTISCVVFLIGIVETEKWIIRVWNARY</sequence>
<dbReference type="GO" id="GO:0046872">
    <property type="term" value="F:metal ion binding"/>
    <property type="evidence" value="ECO:0007669"/>
    <property type="project" value="UniProtKB-KW"/>
</dbReference>
<dbReference type="InterPro" id="IPR036412">
    <property type="entry name" value="HAD-like_sf"/>
</dbReference>
<evidence type="ECO:0000256" key="11">
    <source>
        <dbReference type="ARBA" id="ARBA00073741"/>
    </source>
</evidence>
<organism evidence="15 16">
    <name type="scientific">Rhizopus azygosporus</name>
    <name type="common">Rhizopus microsporus var. azygosporus</name>
    <dbReference type="NCBI Taxonomy" id="86630"/>
    <lineage>
        <taxon>Eukaryota</taxon>
        <taxon>Fungi</taxon>
        <taxon>Fungi incertae sedis</taxon>
        <taxon>Mucoromycota</taxon>
        <taxon>Mucoromycotina</taxon>
        <taxon>Mucoromycetes</taxon>
        <taxon>Mucorales</taxon>
        <taxon>Mucorineae</taxon>
        <taxon>Rhizopodaceae</taxon>
        <taxon>Rhizopus</taxon>
    </lineage>
</organism>
<dbReference type="InterPro" id="IPR023298">
    <property type="entry name" value="ATPase_P-typ_TM_dom_sf"/>
</dbReference>
<dbReference type="PRINTS" id="PR00121">
    <property type="entry name" value="NAKATPASE"/>
</dbReference>
<feature type="transmembrane region" description="Helical" evidence="13">
    <location>
        <begin position="1002"/>
        <end position="1025"/>
    </location>
</feature>
<keyword evidence="6" id="KW-0067">ATP-binding</keyword>
<dbReference type="SUPFAM" id="SSF81665">
    <property type="entry name" value="Calcium ATPase, transmembrane domain M"/>
    <property type="match status" value="1"/>
</dbReference>
<dbReference type="InterPro" id="IPR059000">
    <property type="entry name" value="ATPase_P-type_domA"/>
</dbReference>
<dbReference type="GO" id="GO:0006883">
    <property type="term" value="P:intracellular sodium ion homeostasis"/>
    <property type="evidence" value="ECO:0007669"/>
    <property type="project" value="TreeGrafter"/>
</dbReference>
<evidence type="ECO:0000256" key="4">
    <source>
        <dbReference type="ARBA" id="ARBA00022723"/>
    </source>
</evidence>
<dbReference type="Pfam" id="PF00689">
    <property type="entry name" value="Cation_ATPase_C"/>
    <property type="match status" value="1"/>
</dbReference>
<dbReference type="GO" id="GO:0016887">
    <property type="term" value="F:ATP hydrolysis activity"/>
    <property type="evidence" value="ECO:0007669"/>
    <property type="project" value="InterPro"/>
</dbReference>
<dbReference type="Gene3D" id="3.40.50.1000">
    <property type="entry name" value="HAD superfamily/HAD-like"/>
    <property type="match status" value="1"/>
</dbReference>
<dbReference type="AlphaFoldDB" id="A0A367JRR0"/>
<dbReference type="InterPro" id="IPR001757">
    <property type="entry name" value="P_typ_ATPase"/>
</dbReference>
<dbReference type="InterPro" id="IPR023214">
    <property type="entry name" value="HAD_sf"/>
</dbReference>
<dbReference type="Pfam" id="PF00690">
    <property type="entry name" value="Cation_ATPase_N"/>
    <property type="match status" value="1"/>
</dbReference>
<evidence type="ECO:0000313" key="16">
    <source>
        <dbReference type="Proteomes" id="UP000252139"/>
    </source>
</evidence>
<feature type="transmembrane region" description="Helical" evidence="13">
    <location>
        <begin position="501"/>
        <end position="524"/>
    </location>
</feature>
<keyword evidence="7" id="KW-1278">Translocase</keyword>
<proteinExistence type="inferred from homology"/>
<dbReference type="InterPro" id="IPR018303">
    <property type="entry name" value="ATPase_P-typ_P_site"/>
</dbReference>
<dbReference type="GO" id="GO:0005524">
    <property type="term" value="F:ATP binding"/>
    <property type="evidence" value="ECO:0007669"/>
    <property type="project" value="UniProtKB-KW"/>
</dbReference>
<feature type="transmembrane region" description="Helical" evidence="13">
    <location>
        <begin position="301"/>
        <end position="318"/>
    </location>
</feature>
<dbReference type="FunFam" id="3.40.50.1000:FF:000028">
    <property type="entry name" value="Calcium-transporting P-type ATPase, putative"/>
    <property type="match status" value="1"/>
</dbReference>
<dbReference type="Gene3D" id="3.40.1110.10">
    <property type="entry name" value="Calcium-transporting ATPase, cytoplasmic domain N"/>
    <property type="match status" value="1"/>
</dbReference>
<dbReference type="SFLD" id="SFLDF00027">
    <property type="entry name" value="p-type_atpase"/>
    <property type="match status" value="1"/>
</dbReference>
<evidence type="ECO:0000256" key="3">
    <source>
        <dbReference type="ARBA" id="ARBA00022692"/>
    </source>
</evidence>
<dbReference type="PANTHER" id="PTHR43294">
    <property type="entry name" value="SODIUM/POTASSIUM-TRANSPORTING ATPASE SUBUNIT ALPHA"/>
    <property type="match status" value="1"/>
</dbReference>